<evidence type="ECO:0000313" key="2">
    <source>
        <dbReference type="EMBL" id="WGT47603.1"/>
    </source>
</evidence>
<keyword evidence="1" id="KW-0812">Transmembrane</keyword>
<gene>
    <name evidence="2" type="ORF">QH948_02115</name>
</gene>
<reference evidence="2 3" key="1">
    <citation type="journal article" date="2008" name="Int. J. Syst. Evol. Microbiol.">
        <title>Tessaracoccus flavescens sp. nov., isolated from marine sediment.</title>
        <authorList>
            <person name="Lee D.W."/>
            <person name="Lee S.D."/>
        </authorList>
    </citation>
    <scope>NUCLEOTIDE SEQUENCE [LARGE SCALE GENOMIC DNA]</scope>
    <source>
        <strain evidence="2 3">T21</strain>
    </source>
</reference>
<evidence type="ECO:0000256" key="1">
    <source>
        <dbReference type="SAM" id="Phobius"/>
    </source>
</evidence>
<keyword evidence="1" id="KW-0472">Membrane</keyword>
<accession>A0ABY8PYW8</accession>
<evidence type="ECO:0000313" key="3">
    <source>
        <dbReference type="Proteomes" id="UP001244136"/>
    </source>
</evidence>
<feature type="transmembrane region" description="Helical" evidence="1">
    <location>
        <begin position="7"/>
        <end position="33"/>
    </location>
</feature>
<dbReference type="Proteomes" id="UP001244136">
    <property type="component" value="Chromosome"/>
</dbReference>
<keyword evidence="3" id="KW-1185">Reference proteome</keyword>
<sequence length="77" mass="8086">MIRGGGMVAVGLLCAATGTLLFFMAGMAAFDWLENAEGGPWPLELWISLAGAVLAFGGGMAALFGLSERLVRRELVR</sequence>
<evidence type="ECO:0008006" key="4">
    <source>
        <dbReference type="Google" id="ProtNLM"/>
    </source>
</evidence>
<organism evidence="2 3">
    <name type="scientific">Tessaracoccus lacteus</name>
    <dbReference type="NCBI Taxonomy" id="3041766"/>
    <lineage>
        <taxon>Bacteria</taxon>
        <taxon>Bacillati</taxon>
        <taxon>Actinomycetota</taxon>
        <taxon>Actinomycetes</taxon>
        <taxon>Propionibacteriales</taxon>
        <taxon>Propionibacteriaceae</taxon>
        <taxon>Tessaracoccus</taxon>
    </lineage>
</organism>
<dbReference type="RefSeq" id="WP_281145317.1">
    <property type="nucleotide sequence ID" value="NZ_CP123967.1"/>
</dbReference>
<dbReference type="EMBL" id="CP123967">
    <property type="protein sequence ID" value="WGT47603.1"/>
    <property type="molecule type" value="Genomic_DNA"/>
</dbReference>
<feature type="transmembrane region" description="Helical" evidence="1">
    <location>
        <begin position="45"/>
        <end position="67"/>
    </location>
</feature>
<protein>
    <recommendedName>
        <fullName evidence="4">ABC transporter permease</fullName>
    </recommendedName>
</protein>
<name>A0ABY8PYW8_9ACTN</name>
<keyword evidence="1" id="KW-1133">Transmembrane helix</keyword>
<proteinExistence type="predicted"/>